<comment type="subcellular location">
    <subcellularLocation>
        <location evidence="2">Secreted</location>
    </subcellularLocation>
</comment>
<reference evidence="6" key="1">
    <citation type="submission" date="2017-09" db="EMBL/GenBank/DDBJ databases">
        <authorList>
            <person name="Varghese N."/>
            <person name="Submissions S."/>
        </authorList>
    </citation>
    <scope>NUCLEOTIDE SEQUENCE [LARGE SCALE GENOMIC DNA]</scope>
    <source>
        <strain evidence="6">CGMCC 1.8913</strain>
    </source>
</reference>
<dbReference type="GO" id="GO:0005576">
    <property type="term" value="C:extracellular region"/>
    <property type="evidence" value="ECO:0007669"/>
    <property type="project" value="UniProtKB-SubCell"/>
</dbReference>
<dbReference type="GO" id="GO:0000272">
    <property type="term" value="P:polysaccharide catabolic process"/>
    <property type="evidence" value="ECO:0007669"/>
    <property type="project" value="UniProtKB-KW"/>
</dbReference>
<keyword evidence="2" id="KW-0964">Secreted</keyword>
<keyword evidence="1 2" id="KW-0456">Lyase</keyword>
<evidence type="ECO:0000313" key="6">
    <source>
        <dbReference type="Proteomes" id="UP000219356"/>
    </source>
</evidence>
<evidence type="ECO:0000256" key="3">
    <source>
        <dbReference type="SAM" id="SignalP"/>
    </source>
</evidence>
<dbReference type="InterPro" id="IPR012334">
    <property type="entry name" value="Pectin_lyas_fold"/>
</dbReference>
<dbReference type="Pfam" id="PF00544">
    <property type="entry name" value="Pectate_lyase_4"/>
    <property type="match status" value="1"/>
</dbReference>
<dbReference type="Proteomes" id="UP000219356">
    <property type="component" value="Unassembled WGS sequence"/>
</dbReference>
<evidence type="ECO:0000259" key="4">
    <source>
        <dbReference type="SMART" id="SM00656"/>
    </source>
</evidence>
<dbReference type="AlphaFoldDB" id="A0A285N876"/>
<feature type="domain" description="Pectate lyase" evidence="4">
    <location>
        <begin position="58"/>
        <end position="279"/>
    </location>
</feature>
<feature type="chain" id="PRO_5013284278" evidence="3">
    <location>
        <begin position="27"/>
        <end position="349"/>
    </location>
</feature>
<accession>A0A285N876</accession>
<gene>
    <name evidence="5" type="ORF">SAMN05421503_1017</name>
</gene>
<evidence type="ECO:0000256" key="1">
    <source>
        <dbReference type="ARBA" id="ARBA00023239"/>
    </source>
</evidence>
<keyword evidence="2" id="KW-0624">Polysaccharide degradation</keyword>
<feature type="signal peptide" evidence="3">
    <location>
        <begin position="1"/>
        <end position="26"/>
    </location>
</feature>
<dbReference type="InterPro" id="IPR002022">
    <property type="entry name" value="Pec_lyase"/>
</dbReference>
<dbReference type="Gene3D" id="2.160.20.10">
    <property type="entry name" value="Single-stranded right-handed beta-helix, Pectin lyase-like"/>
    <property type="match status" value="1"/>
</dbReference>
<dbReference type="SUPFAM" id="SSF51126">
    <property type="entry name" value="Pectin lyase-like"/>
    <property type="match status" value="1"/>
</dbReference>
<dbReference type="SMART" id="SM00656">
    <property type="entry name" value="Amb_all"/>
    <property type="match status" value="1"/>
</dbReference>
<dbReference type="EMBL" id="OBEK01000001">
    <property type="protein sequence ID" value="SNZ05694.1"/>
    <property type="molecule type" value="Genomic_DNA"/>
</dbReference>
<keyword evidence="6" id="KW-1185">Reference proteome</keyword>
<dbReference type="PANTHER" id="PTHR31683:SF18">
    <property type="entry name" value="PECTATE LYASE 21-RELATED"/>
    <property type="match status" value="1"/>
</dbReference>
<dbReference type="OrthoDB" id="6521850at2"/>
<dbReference type="InterPro" id="IPR011050">
    <property type="entry name" value="Pectin_lyase_fold/virulence"/>
</dbReference>
<comment type="similarity">
    <text evidence="2">Belongs to the polysaccharide lyase 1 family.</text>
</comment>
<keyword evidence="3" id="KW-0732">Signal</keyword>
<proteinExistence type="inferred from homology"/>
<sequence length="349" mass="39458">MRRFSISLVAMLLTIFALPLSTSASALFPNTSTNGIMGFAGNAKYDNGLWKESTAGGKGGRIVYINDLQELRSEVKGSTPKILVIEENIQGHGKQEVQLGANKTIVGSYKNRVLKNIYLQTTPESKNIIIQNVNFRHSKSINGNNDIQLYITHGYNYWIDHVSFDGHDYDPNGHDLDKLLYVGVKADYITISNSKFQNHRYGLILGYPDDHSNSYKGYPHMTIANNFFENLYVRGPGLMRYGYFHVKNNYANNFHLAFTIANQATIYSENNYFGVGYQGGGILDDKGNGYFKDVGSYPSYSSKYYRQTSPSTNWNPSNYYSYQVNSPFYTKEFVQKYAGSSNQKLVFGH</sequence>
<dbReference type="GO" id="GO:0030570">
    <property type="term" value="F:pectate lyase activity"/>
    <property type="evidence" value="ECO:0007669"/>
    <property type="project" value="InterPro"/>
</dbReference>
<evidence type="ECO:0000256" key="2">
    <source>
        <dbReference type="RuleBase" id="RU361173"/>
    </source>
</evidence>
<dbReference type="PANTHER" id="PTHR31683">
    <property type="entry name" value="PECTATE LYASE 18-RELATED"/>
    <property type="match status" value="1"/>
</dbReference>
<keyword evidence="2" id="KW-0119">Carbohydrate metabolism</keyword>
<dbReference type="InterPro" id="IPR045032">
    <property type="entry name" value="PEL"/>
</dbReference>
<dbReference type="RefSeq" id="WP_097039816.1">
    <property type="nucleotide sequence ID" value="NZ_OBEK01000001.1"/>
</dbReference>
<name>A0A285N876_9BACI</name>
<evidence type="ECO:0000313" key="5">
    <source>
        <dbReference type="EMBL" id="SNZ05694.1"/>
    </source>
</evidence>
<protein>
    <submittedName>
        <fullName evidence="5">Pectin lyase</fullName>
    </submittedName>
</protein>
<organism evidence="5 6">
    <name type="scientific">Terribacillus aidingensis</name>
    <dbReference type="NCBI Taxonomy" id="586416"/>
    <lineage>
        <taxon>Bacteria</taxon>
        <taxon>Bacillati</taxon>
        <taxon>Bacillota</taxon>
        <taxon>Bacilli</taxon>
        <taxon>Bacillales</taxon>
        <taxon>Bacillaceae</taxon>
        <taxon>Terribacillus</taxon>
    </lineage>
</organism>